<evidence type="ECO:0000256" key="4">
    <source>
        <dbReference type="ARBA" id="ARBA00022989"/>
    </source>
</evidence>
<feature type="transmembrane region" description="Helical" evidence="7">
    <location>
        <begin position="12"/>
        <end position="33"/>
    </location>
</feature>
<dbReference type="PANTHER" id="PTHR19282">
    <property type="entry name" value="TETRASPANIN"/>
    <property type="match status" value="1"/>
</dbReference>
<organism evidence="8 9">
    <name type="scientific">Perkinsus olseni</name>
    <name type="common">Perkinsus atlanticus</name>
    <dbReference type="NCBI Taxonomy" id="32597"/>
    <lineage>
        <taxon>Eukaryota</taxon>
        <taxon>Sar</taxon>
        <taxon>Alveolata</taxon>
        <taxon>Perkinsozoa</taxon>
        <taxon>Perkinsea</taxon>
        <taxon>Perkinsida</taxon>
        <taxon>Perkinsidae</taxon>
        <taxon>Perkinsus</taxon>
    </lineage>
</organism>
<dbReference type="GO" id="GO:0016020">
    <property type="term" value="C:membrane"/>
    <property type="evidence" value="ECO:0007669"/>
    <property type="project" value="UniProtKB-SubCell"/>
</dbReference>
<evidence type="ECO:0000313" key="9">
    <source>
        <dbReference type="Proteomes" id="UP000541610"/>
    </source>
</evidence>
<sequence>MGFCSGLSKFVHYIFDTIIFIIGAVMMSLSIYLLASNYEGFVEEWWVWVAVFAGAFLMVAAIIGCIAANSKNKLILWLYGIIPALVLILFLIAAIGASVYFSYTDRLADKSASELNTLDTDSNTYDVYDDIREVYGKLWDDQNCNVTCSVNSISTVDCGDAVCDDGKVEDWMNDWIEDASSGISGSSFELCRELSIDAKGIDGSVSAATGWCASNTAVISDANDWTLGFMIAFWVICGFLVIVLIANCILIRRRSKGLVLMMISVILQLFNFEFPPLPMGCCNFFSKLVHYVMDTIIFLMGCGILAVSIYLLASDFDGFVDEWWVWVALAGGIVLMVGGILGCIGTKMGGKCILAVYGILPGVMFVLILAGAISASVYLSYTNDLSDKSPAELNTLDNGSNAFEVYDHIREAYGDLWTDKSCDVNCTVTSLSTLECGEVTCDDGTVEDWMNDWIEDGAPRVSAPSFETCRVLALGADGIGLSVSAATGWCASNTAVIDDVNDWALGVMIALWVVAGVLMLLLIVNCVLLKQKEKEKSRGVVIAPTNANTPADADAFVGTPENVNRENPATAV</sequence>
<feature type="transmembrane region" description="Helical" evidence="7">
    <location>
        <begin position="323"/>
        <end position="344"/>
    </location>
</feature>
<keyword evidence="3 7" id="KW-0812">Transmembrane</keyword>
<keyword evidence="5 7" id="KW-0472">Membrane</keyword>
<dbReference type="OrthoDB" id="439408at2759"/>
<dbReference type="PANTHER" id="PTHR19282:SF452">
    <property type="entry name" value="LD03691P"/>
    <property type="match status" value="1"/>
</dbReference>
<feature type="transmembrane region" description="Helical" evidence="7">
    <location>
        <begin position="288"/>
        <end position="311"/>
    </location>
</feature>
<feature type="transmembrane region" description="Helical" evidence="7">
    <location>
        <begin position="503"/>
        <end position="528"/>
    </location>
</feature>
<dbReference type="PRINTS" id="PR00259">
    <property type="entry name" value="TMFOUR"/>
</dbReference>
<evidence type="ECO:0000256" key="6">
    <source>
        <dbReference type="SAM" id="MobiDB-lite"/>
    </source>
</evidence>
<dbReference type="InterPro" id="IPR018499">
    <property type="entry name" value="Tetraspanin/Peripherin"/>
</dbReference>
<protein>
    <submittedName>
        <fullName evidence="8">Uncharacterized protein</fullName>
    </submittedName>
</protein>
<dbReference type="InterPro" id="IPR018503">
    <property type="entry name" value="Tetraspanin_CS"/>
</dbReference>
<feature type="transmembrane region" description="Helical" evidence="7">
    <location>
        <begin position="74"/>
        <end position="101"/>
    </location>
</feature>
<reference evidence="8 9" key="1">
    <citation type="submission" date="2020-04" db="EMBL/GenBank/DDBJ databases">
        <title>Perkinsus olseni comparative genomics.</title>
        <authorList>
            <person name="Bogema D.R."/>
        </authorList>
    </citation>
    <scope>NUCLEOTIDE SEQUENCE [LARGE SCALE GENOMIC DNA]</scope>
    <source>
        <strain evidence="8">00978-12</strain>
    </source>
</reference>
<evidence type="ECO:0000313" key="8">
    <source>
        <dbReference type="EMBL" id="KAF4693756.1"/>
    </source>
</evidence>
<evidence type="ECO:0000256" key="2">
    <source>
        <dbReference type="ARBA" id="ARBA00006840"/>
    </source>
</evidence>
<feature type="transmembrane region" description="Helical" evidence="7">
    <location>
        <begin position="356"/>
        <end position="381"/>
    </location>
</feature>
<accession>A0A7J6PDB3</accession>
<feature type="transmembrane region" description="Helical" evidence="7">
    <location>
        <begin position="231"/>
        <end position="251"/>
    </location>
</feature>
<evidence type="ECO:0000256" key="1">
    <source>
        <dbReference type="ARBA" id="ARBA00004141"/>
    </source>
</evidence>
<comment type="similarity">
    <text evidence="2">Belongs to the tetraspanin (TM4SF) family.</text>
</comment>
<dbReference type="Proteomes" id="UP000541610">
    <property type="component" value="Unassembled WGS sequence"/>
</dbReference>
<feature type="transmembrane region" description="Helical" evidence="7">
    <location>
        <begin position="45"/>
        <end position="67"/>
    </location>
</feature>
<comment type="subcellular location">
    <subcellularLocation>
        <location evidence="1">Membrane</location>
        <topology evidence="1">Multi-pass membrane protein</topology>
    </subcellularLocation>
</comment>
<evidence type="ECO:0000256" key="7">
    <source>
        <dbReference type="SAM" id="Phobius"/>
    </source>
</evidence>
<dbReference type="PROSITE" id="PS00421">
    <property type="entry name" value="TM4_1"/>
    <property type="match status" value="1"/>
</dbReference>
<gene>
    <name evidence="8" type="ORF">FOZ60_010154</name>
</gene>
<dbReference type="Pfam" id="PF00335">
    <property type="entry name" value="Tetraspanin"/>
    <property type="match status" value="2"/>
</dbReference>
<evidence type="ECO:0000256" key="5">
    <source>
        <dbReference type="ARBA" id="ARBA00023136"/>
    </source>
</evidence>
<dbReference type="EMBL" id="JABANP010000041">
    <property type="protein sequence ID" value="KAF4693756.1"/>
    <property type="molecule type" value="Genomic_DNA"/>
</dbReference>
<name>A0A7J6PDB3_PEROL</name>
<dbReference type="AlphaFoldDB" id="A0A7J6PDB3"/>
<proteinExistence type="inferred from homology"/>
<evidence type="ECO:0000256" key="3">
    <source>
        <dbReference type="ARBA" id="ARBA00022692"/>
    </source>
</evidence>
<keyword evidence="4 7" id="KW-1133">Transmembrane helix</keyword>
<feature type="compositionally biased region" description="Polar residues" evidence="6">
    <location>
        <begin position="561"/>
        <end position="572"/>
    </location>
</feature>
<comment type="caution">
    <text evidence="8">The sequence shown here is derived from an EMBL/GenBank/DDBJ whole genome shotgun (WGS) entry which is preliminary data.</text>
</comment>
<feature type="region of interest" description="Disordered" evidence="6">
    <location>
        <begin position="552"/>
        <end position="572"/>
    </location>
</feature>